<dbReference type="Proteomes" id="UP000438991">
    <property type="component" value="Unassembled WGS sequence"/>
</dbReference>
<sequence length="100" mass="11250">MGEIDVKAAVHAAIDYLKGLGELLPARGVRLEETEYDDSGFWLITLSTLDEAPELGSSLDLLIPPSRPAIHTQRRYRLFRIDARTGEVKSMKVRPLEMIE</sequence>
<protein>
    <submittedName>
        <fullName evidence="1">Uncharacterized protein</fullName>
    </submittedName>
</protein>
<reference evidence="1 2" key="1">
    <citation type="submission" date="2019-11" db="EMBL/GenBank/DDBJ databases">
        <title>Whole-genome sequence of Rhodoplanes serenus DSM 18633, type strain.</title>
        <authorList>
            <person name="Kyndt J.A."/>
            <person name="Meyer T.E."/>
        </authorList>
    </citation>
    <scope>NUCLEOTIDE SEQUENCE [LARGE SCALE GENOMIC DNA]</scope>
    <source>
        <strain evidence="1 2">DSM 18633</strain>
    </source>
</reference>
<evidence type="ECO:0000313" key="1">
    <source>
        <dbReference type="EMBL" id="MTW17293.1"/>
    </source>
</evidence>
<dbReference type="EMBL" id="WNKV01000010">
    <property type="protein sequence ID" value="MTW17293.1"/>
    <property type="molecule type" value="Genomic_DNA"/>
</dbReference>
<dbReference type="RefSeq" id="WP_155480044.1">
    <property type="nucleotide sequence ID" value="NZ_WNKV01000010.1"/>
</dbReference>
<proteinExistence type="predicted"/>
<comment type="caution">
    <text evidence="1">The sequence shown here is derived from an EMBL/GenBank/DDBJ whole genome shotgun (WGS) entry which is preliminary data.</text>
</comment>
<evidence type="ECO:0000313" key="2">
    <source>
        <dbReference type="Proteomes" id="UP000438991"/>
    </source>
</evidence>
<dbReference type="AlphaFoldDB" id="A0A9X4XLG3"/>
<name>A0A9X4XLG3_9BRAD</name>
<accession>A0A9X4XLG3</accession>
<organism evidence="1 2">
    <name type="scientific">Rhodoplanes serenus</name>
    <dbReference type="NCBI Taxonomy" id="200615"/>
    <lineage>
        <taxon>Bacteria</taxon>
        <taxon>Pseudomonadati</taxon>
        <taxon>Pseudomonadota</taxon>
        <taxon>Alphaproteobacteria</taxon>
        <taxon>Hyphomicrobiales</taxon>
        <taxon>Nitrobacteraceae</taxon>
        <taxon>Rhodoplanes</taxon>
    </lineage>
</organism>
<gene>
    <name evidence="1" type="ORF">GJ689_13885</name>
</gene>